<organism evidence="2 3">
    <name type="scientific">Brachyspira hampsonii</name>
    <dbReference type="NCBI Taxonomy" id="1287055"/>
    <lineage>
        <taxon>Bacteria</taxon>
        <taxon>Pseudomonadati</taxon>
        <taxon>Spirochaetota</taxon>
        <taxon>Spirochaetia</taxon>
        <taxon>Brachyspirales</taxon>
        <taxon>Brachyspiraceae</taxon>
        <taxon>Brachyspira</taxon>
    </lineage>
</organism>
<evidence type="ECO:0000313" key="2">
    <source>
        <dbReference type="EMBL" id="OEJ16202.1"/>
    </source>
</evidence>
<dbReference type="Proteomes" id="UP000095247">
    <property type="component" value="Unassembled WGS sequence"/>
</dbReference>
<keyword evidence="1" id="KW-0732">Signal</keyword>
<evidence type="ECO:0000256" key="1">
    <source>
        <dbReference type="SAM" id="SignalP"/>
    </source>
</evidence>
<comment type="caution">
    <text evidence="2">The sequence shown here is derived from an EMBL/GenBank/DDBJ whole genome shotgun (WGS) entry which is preliminary data.</text>
</comment>
<protein>
    <recommendedName>
        <fullName evidence="4">Heat-shock protein</fullName>
    </recommendedName>
</protein>
<evidence type="ECO:0000313" key="3">
    <source>
        <dbReference type="Proteomes" id="UP000095247"/>
    </source>
</evidence>
<feature type="chain" id="PRO_5009182401" description="Heat-shock protein" evidence="1">
    <location>
        <begin position="21"/>
        <end position="150"/>
    </location>
</feature>
<gene>
    <name evidence="2" type="ORF">BFL38_12275</name>
</gene>
<feature type="signal peptide" evidence="1">
    <location>
        <begin position="1"/>
        <end position="20"/>
    </location>
</feature>
<accession>A0A1E5NJ50</accession>
<reference evidence="2 3" key="1">
    <citation type="submission" date="2016-08" db="EMBL/GenBank/DDBJ databases">
        <title>Characterization and recognition of Brachyspira hampsonii sp. nov., a novel intestinal spirochete that is pathogenic to pigs.</title>
        <authorList>
            <person name="Mirajkar N."/>
            <person name="La T."/>
            <person name="Phillips N."/>
            <person name="Hampson D."/>
            <person name="Gebhart C."/>
        </authorList>
    </citation>
    <scope>NUCLEOTIDE SEQUENCE [LARGE SCALE GENOMIC DNA]</scope>
    <source>
        <strain evidence="2 3">P280/1</strain>
    </source>
</reference>
<name>A0A1E5NJ50_9SPIR</name>
<sequence length="150" mass="17061">MKGRILKFSFFLLISSFLFINVSCSKKTEENTNIPEELYGQYFMSPDETYMKSVYVIVGYEGLEIDYPNDESTIEVVKKCADIVLESDRAVKGAIGNDELSKVSDNYYKTISANDAHLEFKFTNGVLEMSVYEGTQKLKSINLPKLGKKY</sequence>
<dbReference type="EMBL" id="MDCO01000001">
    <property type="protein sequence ID" value="OEJ16202.1"/>
    <property type="molecule type" value="Genomic_DNA"/>
</dbReference>
<dbReference type="RefSeq" id="WP_069725651.1">
    <property type="nucleotide sequence ID" value="NZ_MDCO01000001.1"/>
</dbReference>
<dbReference type="AlphaFoldDB" id="A0A1E5NJ50"/>
<proteinExistence type="predicted"/>
<evidence type="ECO:0008006" key="4">
    <source>
        <dbReference type="Google" id="ProtNLM"/>
    </source>
</evidence>